<dbReference type="STRING" id="428992.SAMN05216272_10593"/>
<feature type="domain" description="Type 4 fimbrial biogenesis protein PilX N-terminal" evidence="3">
    <location>
        <begin position="11"/>
        <end position="61"/>
    </location>
</feature>
<dbReference type="RefSeq" id="WP_090263005.1">
    <property type="nucleotide sequence ID" value="NZ_FNDS01000005.1"/>
</dbReference>
<dbReference type="InterPro" id="IPR025746">
    <property type="entry name" value="PilX_N_dom"/>
</dbReference>
<feature type="transmembrane region" description="Helical" evidence="2">
    <location>
        <begin position="12"/>
        <end position="33"/>
    </location>
</feature>
<evidence type="ECO:0000256" key="1">
    <source>
        <dbReference type="SAM" id="Coils"/>
    </source>
</evidence>
<dbReference type="EMBL" id="FNDS01000005">
    <property type="protein sequence ID" value="SDI03242.1"/>
    <property type="molecule type" value="Genomic_DNA"/>
</dbReference>
<reference evidence="5" key="1">
    <citation type="submission" date="2016-10" db="EMBL/GenBank/DDBJ databases">
        <authorList>
            <person name="Varghese N."/>
            <person name="Submissions S."/>
        </authorList>
    </citation>
    <scope>NUCLEOTIDE SEQUENCE [LARGE SCALE GENOMIC DNA]</scope>
    <source>
        <strain evidence="5">CCM 7469</strain>
    </source>
</reference>
<proteinExistence type="predicted"/>
<keyword evidence="5" id="KW-1185">Reference proteome</keyword>
<evidence type="ECO:0000259" key="3">
    <source>
        <dbReference type="Pfam" id="PF14341"/>
    </source>
</evidence>
<organism evidence="4 5">
    <name type="scientific">Pseudomonas panipatensis</name>
    <dbReference type="NCBI Taxonomy" id="428992"/>
    <lineage>
        <taxon>Bacteria</taxon>
        <taxon>Pseudomonadati</taxon>
        <taxon>Pseudomonadota</taxon>
        <taxon>Gammaproteobacteria</taxon>
        <taxon>Pseudomonadales</taxon>
        <taxon>Pseudomonadaceae</taxon>
        <taxon>Pseudomonas</taxon>
    </lineage>
</organism>
<dbReference type="OrthoDB" id="6860311at2"/>
<accession>A0A1G8H9B9</accession>
<evidence type="ECO:0000313" key="5">
    <source>
        <dbReference type="Proteomes" id="UP000199636"/>
    </source>
</evidence>
<protein>
    <submittedName>
        <fullName evidence="4">Type IV pilus assembly protein PilX</fullName>
    </submittedName>
</protein>
<name>A0A1G8H9B9_9PSED</name>
<keyword evidence="2" id="KW-0812">Transmembrane</keyword>
<feature type="coiled-coil region" evidence="1">
    <location>
        <begin position="46"/>
        <end position="73"/>
    </location>
</feature>
<keyword evidence="1" id="KW-0175">Coiled coil</keyword>
<keyword evidence="2" id="KW-0472">Membrane</keyword>
<evidence type="ECO:0000256" key="2">
    <source>
        <dbReference type="SAM" id="Phobius"/>
    </source>
</evidence>
<dbReference type="Proteomes" id="UP000199636">
    <property type="component" value="Unassembled WGS sequence"/>
</dbReference>
<dbReference type="Pfam" id="PF14341">
    <property type="entry name" value="PilX_N"/>
    <property type="match status" value="1"/>
</dbReference>
<keyword evidence="2" id="KW-1133">Transmembrane helix</keyword>
<evidence type="ECO:0000313" key="4">
    <source>
        <dbReference type="EMBL" id="SDI03242.1"/>
    </source>
</evidence>
<sequence>MNAYRTLSAQRGAVLPVTMVMLLLLTLLAVTGMRGSRMENRLSGDRAEMRRVFNAAESALREVEQRLARLSGAEDGRAAACMPGDSLCVLLGERVREVREGRVHWCWSAAPDAWWADPQNAIDYRGSDGVTRFVPAPREHAVVVGEDGGGVNLSNLGDPAIRTHYYQVNAYARGGSGGAPVILQSVYARRHSN</sequence>
<gene>
    <name evidence="4" type="ORF">SAMN05216272_10593</name>
</gene>
<dbReference type="AlphaFoldDB" id="A0A1G8H9B9"/>